<dbReference type="InterPro" id="IPR019099">
    <property type="entry name" value="Uncharacterised_PGPGW_TM"/>
</dbReference>
<sequence>MTPVTVAAGPAGYRGQRMGVSRVSTAENSRTGGEEGERQGLLDRVRATPAGRLTLRIVIGVIGTALVVGGLIMVPFPGPGWLVVFTGLAVLATEFAWASRVLEFAKHWVRRATDWLKRQNWFVRIVAGALTLACAAAIVWVSVRLTLGIDLIQKARELLG</sequence>
<evidence type="ECO:0000313" key="3">
    <source>
        <dbReference type="EMBL" id="GIH29959.1"/>
    </source>
</evidence>
<dbReference type="Proteomes" id="UP000651728">
    <property type="component" value="Unassembled WGS sequence"/>
</dbReference>
<feature type="transmembrane region" description="Helical" evidence="2">
    <location>
        <begin position="121"/>
        <end position="143"/>
    </location>
</feature>
<accession>A0ABQ4F568</accession>
<keyword evidence="2" id="KW-0472">Membrane</keyword>
<evidence type="ECO:0000313" key="4">
    <source>
        <dbReference type="Proteomes" id="UP000651728"/>
    </source>
</evidence>
<evidence type="ECO:0000256" key="1">
    <source>
        <dbReference type="SAM" id="MobiDB-lite"/>
    </source>
</evidence>
<organism evidence="3 4">
    <name type="scientific">Microbispora amethystogenes</name>
    <dbReference type="NCBI Taxonomy" id="1427754"/>
    <lineage>
        <taxon>Bacteria</taxon>
        <taxon>Bacillati</taxon>
        <taxon>Actinomycetota</taxon>
        <taxon>Actinomycetes</taxon>
        <taxon>Streptosporangiales</taxon>
        <taxon>Streptosporangiaceae</taxon>
        <taxon>Microbispora</taxon>
    </lineage>
</organism>
<keyword evidence="4" id="KW-1185">Reference proteome</keyword>
<keyword evidence="2" id="KW-0812">Transmembrane</keyword>
<reference evidence="3 4" key="1">
    <citation type="submission" date="2021-01" db="EMBL/GenBank/DDBJ databases">
        <title>Whole genome shotgun sequence of Microbispora amethystogenes NBRC 101907.</title>
        <authorList>
            <person name="Komaki H."/>
            <person name="Tamura T."/>
        </authorList>
    </citation>
    <scope>NUCLEOTIDE SEQUENCE [LARGE SCALE GENOMIC DNA]</scope>
    <source>
        <strain evidence="3 4">NBRC 101907</strain>
    </source>
</reference>
<keyword evidence="2" id="KW-1133">Transmembrane helix</keyword>
<protein>
    <recommendedName>
        <fullName evidence="5">TIGR02611 family protein</fullName>
    </recommendedName>
</protein>
<feature type="compositionally biased region" description="Polar residues" evidence="1">
    <location>
        <begin position="22"/>
        <end position="31"/>
    </location>
</feature>
<feature type="region of interest" description="Disordered" evidence="1">
    <location>
        <begin position="18"/>
        <end position="39"/>
    </location>
</feature>
<name>A0ABQ4F568_9ACTN</name>
<feature type="transmembrane region" description="Helical" evidence="2">
    <location>
        <begin position="53"/>
        <end position="74"/>
    </location>
</feature>
<proteinExistence type="predicted"/>
<gene>
    <name evidence="3" type="ORF">Mam01_01230</name>
</gene>
<dbReference type="EMBL" id="BOOB01000001">
    <property type="protein sequence ID" value="GIH29959.1"/>
    <property type="molecule type" value="Genomic_DNA"/>
</dbReference>
<feature type="transmembrane region" description="Helical" evidence="2">
    <location>
        <begin position="80"/>
        <end position="100"/>
    </location>
</feature>
<dbReference type="NCBIfam" id="TIGR02611">
    <property type="entry name" value="TIGR02611 family protein"/>
    <property type="match status" value="1"/>
</dbReference>
<evidence type="ECO:0008006" key="5">
    <source>
        <dbReference type="Google" id="ProtNLM"/>
    </source>
</evidence>
<evidence type="ECO:0000256" key="2">
    <source>
        <dbReference type="SAM" id="Phobius"/>
    </source>
</evidence>
<dbReference type="InterPro" id="IPR013434">
    <property type="entry name" value="CHP02611"/>
</dbReference>
<comment type="caution">
    <text evidence="3">The sequence shown here is derived from an EMBL/GenBank/DDBJ whole genome shotgun (WGS) entry which is preliminary data.</text>
</comment>
<dbReference type="Pfam" id="PF09656">
    <property type="entry name" value="PGPGW"/>
    <property type="match status" value="1"/>
</dbReference>